<dbReference type="SUPFAM" id="SSF57196">
    <property type="entry name" value="EGF/Laminin"/>
    <property type="match status" value="3"/>
</dbReference>
<dbReference type="Gene3D" id="2.170.300.10">
    <property type="entry name" value="Tie2 ligand-binding domain superfamily"/>
    <property type="match status" value="2"/>
</dbReference>
<dbReference type="GO" id="GO:0016020">
    <property type="term" value="C:membrane"/>
    <property type="evidence" value="ECO:0007669"/>
    <property type="project" value="UniProtKB-SubCell"/>
</dbReference>
<dbReference type="PROSITE" id="PS00022">
    <property type="entry name" value="EGF_1"/>
    <property type="match status" value="1"/>
</dbReference>
<evidence type="ECO:0000256" key="7">
    <source>
        <dbReference type="ARBA" id="ARBA00023136"/>
    </source>
</evidence>
<dbReference type="PROSITE" id="PS50027">
    <property type="entry name" value="EGF_LAM_2"/>
    <property type="match status" value="2"/>
</dbReference>
<dbReference type="PROSITE" id="PS50068">
    <property type="entry name" value="LDLRA_2"/>
    <property type="match status" value="3"/>
</dbReference>
<dbReference type="InterPro" id="IPR023415">
    <property type="entry name" value="LDLR_class-A_CS"/>
</dbReference>
<reference evidence="19" key="1">
    <citation type="submission" date="2016-06" db="UniProtKB">
        <authorList>
            <consortium name="WormBaseParasite"/>
        </authorList>
    </citation>
    <scope>IDENTIFICATION</scope>
</reference>
<comment type="subcellular location">
    <subcellularLocation>
        <location evidence="2">Endomembrane system</location>
    </subcellularLocation>
    <subcellularLocation>
        <location evidence="1">Membrane</location>
        <topology evidence="1">Single-pass membrane protein</topology>
    </subcellularLocation>
</comment>
<keyword evidence="4" id="KW-0732">Signal</keyword>
<evidence type="ECO:0000256" key="3">
    <source>
        <dbReference type="ARBA" id="ARBA00022692"/>
    </source>
</evidence>
<accession>A0A183IQK5</accession>
<evidence type="ECO:0000259" key="14">
    <source>
        <dbReference type="PROSITE" id="PS50027"/>
    </source>
</evidence>
<evidence type="ECO:0000256" key="12">
    <source>
        <dbReference type="PROSITE-ProRule" id="PRU00124"/>
    </source>
</evidence>
<dbReference type="PANTHER" id="PTHR10574">
    <property type="entry name" value="NETRIN/LAMININ-RELATED"/>
    <property type="match status" value="1"/>
</dbReference>
<dbReference type="SUPFAM" id="SSF57424">
    <property type="entry name" value="LDL receptor-like module"/>
    <property type="match status" value="3"/>
</dbReference>
<keyword evidence="18" id="KW-1185">Reference proteome</keyword>
<keyword evidence="7" id="KW-0472">Membrane</keyword>
<feature type="domain" description="Laminin EGF-like" evidence="14">
    <location>
        <begin position="951"/>
        <end position="1000"/>
    </location>
</feature>
<keyword evidence="5" id="KW-0677">Repeat</keyword>
<feature type="disulfide bond" evidence="12">
    <location>
        <begin position="205"/>
        <end position="220"/>
    </location>
</feature>
<dbReference type="SMART" id="SM00409">
    <property type="entry name" value="IG"/>
    <property type="match status" value="2"/>
</dbReference>
<evidence type="ECO:0000256" key="1">
    <source>
        <dbReference type="ARBA" id="ARBA00004167"/>
    </source>
</evidence>
<dbReference type="PRINTS" id="PR00261">
    <property type="entry name" value="LDLRECEPTOR"/>
</dbReference>
<evidence type="ECO:0000313" key="19">
    <source>
        <dbReference type="WBParaSite" id="SBAD_0000613701-mRNA-1"/>
    </source>
</evidence>
<dbReference type="OrthoDB" id="10055367at2759"/>
<dbReference type="Proteomes" id="UP000270296">
    <property type="component" value="Unassembled WGS sequence"/>
</dbReference>
<feature type="domain" description="Ig-like" evidence="15">
    <location>
        <begin position="222"/>
        <end position="308"/>
    </location>
</feature>
<dbReference type="Gene3D" id="2.60.40.10">
    <property type="entry name" value="Immunoglobulins"/>
    <property type="match status" value="2"/>
</dbReference>
<feature type="domain" description="Laminin IV type A" evidence="16">
    <location>
        <begin position="381"/>
        <end position="548"/>
    </location>
</feature>
<keyword evidence="8 13" id="KW-1015">Disulfide bond</keyword>
<dbReference type="FunFam" id="4.10.400.10:FF:000062">
    <property type="entry name" value="Terribly reduced optic lobes, isoform AI"/>
    <property type="match status" value="1"/>
</dbReference>
<dbReference type="Pfam" id="PF24973">
    <property type="entry name" value="EGF_LMN_ATRN"/>
    <property type="match status" value="2"/>
</dbReference>
<dbReference type="InterPro" id="IPR013783">
    <property type="entry name" value="Ig-like_fold"/>
</dbReference>
<name>A0A183IQK5_9BILA</name>
<evidence type="ECO:0000256" key="6">
    <source>
        <dbReference type="ARBA" id="ARBA00022989"/>
    </source>
</evidence>
<dbReference type="PROSITE" id="PS01209">
    <property type="entry name" value="LDLRA_1"/>
    <property type="match status" value="1"/>
</dbReference>
<dbReference type="Pfam" id="PF00053">
    <property type="entry name" value="EGF_laminin"/>
    <property type="match status" value="5"/>
</dbReference>
<dbReference type="PANTHER" id="PTHR10574:SF444">
    <property type="entry name" value="BASEMENT MEMBRANE-SPECIFIC HEPARAN SULFATE PROTEOGLYCAN CORE PROTEIN"/>
    <property type="match status" value="1"/>
</dbReference>
<dbReference type="PROSITE" id="PS01248">
    <property type="entry name" value="EGF_LAM_1"/>
    <property type="match status" value="3"/>
</dbReference>
<dbReference type="InterPro" id="IPR000034">
    <property type="entry name" value="Laminin_IV"/>
</dbReference>
<protein>
    <submittedName>
        <fullName evidence="19">Basement membrane proteoglycan</fullName>
    </submittedName>
</protein>
<feature type="disulfide bond" evidence="12">
    <location>
        <begin position="142"/>
        <end position="154"/>
    </location>
</feature>
<dbReference type="Gene3D" id="4.10.400.10">
    <property type="entry name" value="Low-density Lipoprotein Receptor"/>
    <property type="match status" value="3"/>
</dbReference>
<proteinExistence type="predicted"/>
<dbReference type="InterPro" id="IPR002172">
    <property type="entry name" value="LDrepeatLR_classA_rpt"/>
</dbReference>
<dbReference type="FunFam" id="2.10.25.10:FF:000188">
    <property type="entry name" value="Laminin subunit gamma 2"/>
    <property type="match status" value="1"/>
</dbReference>
<keyword evidence="10" id="KW-0325">Glycoprotein</keyword>
<dbReference type="InterPro" id="IPR036179">
    <property type="entry name" value="Ig-like_dom_sf"/>
</dbReference>
<dbReference type="PROSITE" id="PS50835">
    <property type="entry name" value="IG_LIKE"/>
    <property type="match status" value="2"/>
</dbReference>
<feature type="disulfide bond" evidence="12">
    <location>
        <begin position="121"/>
        <end position="136"/>
    </location>
</feature>
<feature type="domain" description="Ig-like" evidence="15">
    <location>
        <begin position="2"/>
        <end position="87"/>
    </location>
</feature>
<dbReference type="FunFam" id="4.10.400.10:FF:000045">
    <property type="entry name" value="Low-density lipoprotein receptor-related protein 2"/>
    <property type="match status" value="1"/>
</dbReference>
<evidence type="ECO:0000256" key="10">
    <source>
        <dbReference type="ARBA" id="ARBA00023180"/>
    </source>
</evidence>
<feature type="domain" description="Laminin EGF-like" evidence="14">
    <location>
        <begin position="895"/>
        <end position="944"/>
    </location>
</feature>
<keyword evidence="11 13" id="KW-0424">Laminin EGF-like domain</keyword>
<dbReference type="SMART" id="SM00180">
    <property type="entry name" value="EGF_Lam"/>
    <property type="match status" value="6"/>
</dbReference>
<evidence type="ECO:0000256" key="8">
    <source>
        <dbReference type="ARBA" id="ARBA00023157"/>
    </source>
</evidence>
<evidence type="ECO:0000256" key="4">
    <source>
        <dbReference type="ARBA" id="ARBA00022729"/>
    </source>
</evidence>
<dbReference type="InterPro" id="IPR036055">
    <property type="entry name" value="LDL_receptor-like_sf"/>
</dbReference>
<dbReference type="InterPro" id="IPR003598">
    <property type="entry name" value="Ig_sub2"/>
</dbReference>
<dbReference type="Pfam" id="PF00052">
    <property type="entry name" value="Laminin_B"/>
    <property type="match status" value="2"/>
</dbReference>
<feature type="disulfide bond" evidence="12">
    <location>
        <begin position="161"/>
        <end position="176"/>
    </location>
</feature>
<sequence>DPGEFVEVFPPEQTIREGDDVTFECHPRNIHHRVAIQWLRRGGSLPANAIINRGQLTIPHAKAADAGVYICKVSSIFLPKQAEVRLSVESGHIAEYVGPSHCLETEATCQNGQCVKREYVCDGEKDCEDGSDEFNCPEPKACEPNEFKCDNKLCVQKLWICDGDDDCGDGSDERNCGTRAPGEPCSASQFQCRTGDQCIAASFQCDGQNDCADGSDEIGCAPPICVQPPVREITVRCGETVVLECKAVGVPVPFINWRLNWGNTCGPPRCIQKSDRGYGVLTITDGAYTCEAINNKGRILATPDAILTVQCQETGACSAAGTAGENVQGKKCLCKHHVTGEYCNQCIQGTFYLNRRNPYGCIQCFCSGVIRSAFSPGGPSVTVSDFLERSPEATPNIVFQPRGTISMTGSFDQVLYWRLPQEFLGNKLTSYGGYLTFTMQYSCIGGELDEPLIVIRGNEITLVHRSRTPLKPDHLNTVRIEIFETYFEREDGQPATREHLLMALADLDSLMIRASHCYGQRESSLGDVSLTIAVDRDTQQERAWEVEQCQCPPGYQGLSCEDCAPGYQRTGGGLYLGLCEPIGGGGEPPAPVMPERPETPEPVRPEYGCNPAGSLSPYADASGNCRCKQYATGRRCDVCTPDSFNLDEQNPEGCLRCFCSGVTRDCSSSDYYVQQVTLQTQFVQDITEKVTVRTADLTNFFEAKGQSYVDSGRNLAFSAFLNAPPEKALYWALPSLFLNNKVTSYGGSLDFTINFRGYGADDVSPMVVMRGNDMSIFYHHETPVPANVDYTVHVPLIENHWTREDNQPVTREHLMTVLSDLHTVLLKMTQKKNMETISLKEVSMDVATEEFSNQKAVKVELCHCPQGYAGTSCEACAPGYTRIGGGLYLGQCQPCSCHGHATDCDSSSGVCKDCQDNTEGDHCERCKPGYEGDARRGTPYDCNPVHARPACECHYHSPIGCDDDGRCLRCEHNTEGTNCERCKPGYYGDATVGTPFDCRPCPCPGGSECYLDANGQPTCRSCPAGYTGPTCSECAPGYARDPSDPSRCKPIAMASRSFDRLSDRLNGGDEFRKFRTAA</sequence>
<keyword evidence="3" id="KW-0812">Transmembrane</keyword>
<dbReference type="FunFam" id="2.10.25.10:FF:000454">
    <property type="entry name" value="Laminin subunit alpha 1"/>
    <property type="match status" value="2"/>
</dbReference>
<evidence type="ECO:0000256" key="11">
    <source>
        <dbReference type="ARBA" id="ARBA00023292"/>
    </source>
</evidence>
<dbReference type="SMART" id="SM00281">
    <property type="entry name" value="LamB"/>
    <property type="match status" value="2"/>
</dbReference>
<dbReference type="CDD" id="cd00112">
    <property type="entry name" value="LDLa"/>
    <property type="match status" value="2"/>
</dbReference>
<dbReference type="SMART" id="SM00408">
    <property type="entry name" value="IGc2"/>
    <property type="match status" value="2"/>
</dbReference>
<dbReference type="GO" id="GO:0009887">
    <property type="term" value="P:animal organ morphogenesis"/>
    <property type="evidence" value="ECO:0007669"/>
    <property type="project" value="TreeGrafter"/>
</dbReference>
<evidence type="ECO:0000313" key="18">
    <source>
        <dbReference type="Proteomes" id="UP000270296"/>
    </source>
</evidence>
<dbReference type="EMBL" id="UZAM01009336">
    <property type="protein sequence ID" value="VDP08630.1"/>
    <property type="molecule type" value="Genomic_DNA"/>
</dbReference>
<evidence type="ECO:0000256" key="9">
    <source>
        <dbReference type="ARBA" id="ARBA00023170"/>
    </source>
</evidence>
<feature type="disulfide bond" evidence="12">
    <location>
        <begin position="109"/>
        <end position="127"/>
    </location>
</feature>
<dbReference type="FunFam" id="2.10.25.10:FF:000580">
    <property type="entry name" value="Wing blister, isoform B"/>
    <property type="match status" value="1"/>
</dbReference>
<evidence type="ECO:0000259" key="16">
    <source>
        <dbReference type="PROSITE" id="PS51115"/>
    </source>
</evidence>
<reference evidence="17 18" key="2">
    <citation type="submission" date="2018-11" db="EMBL/GenBank/DDBJ databases">
        <authorList>
            <consortium name="Pathogen Informatics"/>
        </authorList>
    </citation>
    <scope>NUCLEOTIDE SEQUENCE [LARGE SCALE GENOMIC DNA]</scope>
</reference>
<dbReference type="GO" id="GO:0005604">
    <property type="term" value="C:basement membrane"/>
    <property type="evidence" value="ECO:0007669"/>
    <property type="project" value="UniProtKB-ARBA"/>
</dbReference>
<dbReference type="InterPro" id="IPR003599">
    <property type="entry name" value="Ig_sub"/>
</dbReference>
<dbReference type="SMART" id="SM00192">
    <property type="entry name" value="LDLa"/>
    <property type="match status" value="3"/>
</dbReference>
<dbReference type="AlphaFoldDB" id="A0A183IQK5"/>
<keyword evidence="6" id="KW-1133">Transmembrane helix</keyword>
<evidence type="ECO:0000259" key="15">
    <source>
        <dbReference type="PROSITE" id="PS50835"/>
    </source>
</evidence>
<dbReference type="GO" id="GO:0009888">
    <property type="term" value="P:tissue development"/>
    <property type="evidence" value="ECO:0007669"/>
    <property type="project" value="TreeGrafter"/>
</dbReference>
<dbReference type="CDD" id="cd00055">
    <property type="entry name" value="EGF_Lam"/>
    <property type="match status" value="6"/>
</dbReference>
<comment type="caution">
    <text evidence="13">Lacks conserved residue(s) required for the propagation of feature annotation.</text>
</comment>
<dbReference type="SUPFAM" id="SSF48726">
    <property type="entry name" value="Immunoglobulin"/>
    <property type="match status" value="2"/>
</dbReference>
<dbReference type="PROSITE" id="PS51115">
    <property type="entry name" value="LAMININ_IVA"/>
    <property type="match status" value="2"/>
</dbReference>
<dbReference type="InterPro" id="IPR056863">
    <property type="entry name" value="LMN_ATRN_NET-like_EGF"/>
</dbReference>
<evidence type="ECO:0000256" key="2">
    <source>
        <dbReference type="ARBA" id="ARBA00004308"/>
    </source>
</evidence>
<keyword evidence="9" id="KW-0675">Receptor</keyword>
<dbReference type="SMART" id="SM00181">
    <property type="entry name" value="EGF"/>
    <property type="match status" value="5"/>
</dbReference>
<evidence type="ECO:0000256" key="5">
    <source>
        <dbReference type="ARBA" id="ARBA00022737"/>
    </source>
</evidence>
<dbReference type="InterPro" id="IPR000742">
    <property type="entry name" value="EGF"/>
</dbReference>
<dbReference type="InterPro" id="IPR007110">
    <property type="entry name" value="Ig-like_dom"/>
</dbReference>
<dbReference type="GO" id="GO:0012505">
    <property type="term" value="C:endomembrane system"/>
    <property type="evidence" value="ECO:0007669"/>
    <property type="project" value="UniProtKB-SubCell"/>
</dbReference>
<feature type="domain" description="Laminin IV type A" evidence="16">
    <location>
        <begin position="687"/>
        <end position="861"/>
    </location>
</feature>
<feature type="disulfide bond" evidence="13">
    <location>
        <begin position="970"/>
        <end position="979"/>
    </location>
</feature>
<dbReference type="Pfam" id="PF00057">
    <property type="entry name" value="Ldl_recept_a"/>
    <property type="match status" value="3"/>
</dbReference>
<dbReference type="Gene3D" id="2.10.25.10">
    <property type="entry name" value="Laminin"/>
    <property type="match status" value="4"/>
</dbReference>
<feature type="disulfide bond" evidence="13">
    <location>
        <begin position="914"/>
        <end position="923"/>
    </location>
</feature>
<gene>
    <name evidence="17" type="ORF">SBAD_LOCUS5904</name>
</gene>
<feature type="disulfide bond" evidence="12">
    <location>
        <begin position="149"/>
        <end position="167"/>
    </location>
</feature>
<dbReference type="GO" id="GO:0030154">
    <property type="term" value="P:cell differentiation"/>
    <property type="evidence" value="ECO:0007669"/>
    <property type="project" value="UniProtKB-ARBA"/>
</dbReference>
<evidence type="ECO:0000256" key="13">
    <source>
        <dbReference type="PROSITE-ProRule" id="PRU00460"/>
    </source>
</evidence>
<dbReference type="WBParaSite" id="SBAD_0000613701-mRNA-1">
    <property type="protein sequence ID" value="SBAD_0000613701-mRNA-1"/>
    <property type="gene ID" value="SBAD_0000613701"/>
</dbReference>
<dbReference type="InterPro" id="IPR050440">
    <property type="entry name" value="Laminin/Netrin_ECM"/>
</dbReference>
<organism evidence="19">
    <name type="scientific">Soboliphyme baturini</name>
    <dbReference type="NCBI Taxonomy" id="241478"/>
    <lineage>
        <taxon>Eukaryota</taxon>
        <taxon>Metazoa</taxon>
        <taxon>Ecdysozoa</taxon>
        <taxon>Nematoda</taxon>
        <taxon>Enoplea</taxon>
        <taxon>Dorylaimia</taxon>
        <taxon>Dioctophymatida</taxon>
        <taxon>Dioctophymatoidea</taxon>
        <taxon>Soboliphymatidae</taxon>
        <taxon>Soboliphyme</taxon>
    </lineage>
</organism>
<dbReference type="InterPro" id="IPR002049">
    <property type="entry name" value="LE_dom"/>
</dbReference>
<evidence type="ECO:0000313" key="17">
    <source>
        <dbReference type="EMBL" id="VDP08630.1"/>
    </source>
</evidence>
<dbReference type="Pfam" id="PF13927">
    <property type="entry name" value="Ig_3"/>
    <property type="match status" value="2"/>
</dbReference>
<feature type="disulfide bond" evidence="12">
    <location>
        <begin position="102"/>
        <end position="114"/>
    </location>
</feature>